<name>A0A6H5HVB6_9HYME</name>
<accession>A0A6H5HVB6</accession>
<keyword evidence="2" id="KW-1185">Reference proteome</keyword>
<sequence length="184" mass="20287">MFQNVYERCRRCPVFPPDTSVYTGSRNSEQALASPLLLDRSACPDNRKPYDHTFGASLSPDNNSDGTELSCKRSCAGLSLTGVQTKYYDGRGCGRGTGYMSCKIRQASRHVEDGRTLRKKSYGGQVQMKTAKIKSRSRSRPVPMATKLISSNSWSYGSALGCVRVEVLKPSGIVLRRATPHLRS</sequence>
<dbReference type="Proteomes" id="UP000479190">
    <property type="component" value="Unassembled WGS sequence"/>
</dbReference>
<dbReference type="EMBL" id="CADCXV010000103">
    <property type="protein sequence ID" value="CAB0028257.1"/>
    <property type="molecule type" value="Genomic_DNA"/>
</dbReference>
<evidence type="ECO:0000313" key="1">
    <source>
        <dbReference type="EMBL" id="CAB0028257.1"/>
    </source>
</evidence>
<reference evidence="1 2" key="1">
    <citation type="submission" date="2020-02" db="EMBL/GenBank/DDBJ databases">
        <authorList>
            <person name="Ferguson B K."/>
        </authorList>
    </citation>
    <scope>NUCLEOTIDE SEQUENCE [LARGE SCALE GENOMIC DNA]</scope>
</reference>
<organism evidence="1 2">
    <name type="scientific">Trichogramma brassicae</name>
    <dbReference type="NCBI Taxonomy" id="86971"/>
    <lineage>
        <taxon>Eukaryota</taxon>
        <taxon>Metazoa</taxon>
        <taxon>Ecdysozoa</taxon>
        <taxon>Arthropoda</taxon>
        <taxon>Hexapoda</taxon>
        <taxon>Insecta</taxon>
        <taxon>Pterygota</taxon>
        <taxon>Neoptera</taxon>
        <taxon>Endopterygota</taxon>
        <taxon>Hymenoptera</taxon>
        <taxon>Apocrita</taxon>
        <taxon>Proctotrupomorpha</taxon>
        <taxon>Chalcidoidea</taxon>
        <taxon>Trichogrammatidae</taxon>
        <taxon>Trichogramma</taxon>
    </lineage>
</organism>
<proteinExistence type="predicted"/>
<evidence type="ECO:0000313" key="2">
    <source>
        <dbReference type="Proteomes" id="UP000479190"/>
    </source>
</evidence>
<protein>
    <submittedName>
        <fullName evidence="1">Uncharacterized protein</fullName>
    </submittedName>
</protein>
<dbReference type="AlphaFoldDB" id="A0A6H5HVB6"/>
<gene>
    <name evidence="1" type="ORF">TBRA_LOCUS462</name>
</gene>